<evidence type="ECO:0000313" key="2">
    <source>
        <dbReference type="Proteomes" id="UP000070089"/>
    </source>
</evidence>
<protein>
    <submittedName>
        <fullName evidence="1">Uncharacterized protein</fullName>
    </submittedName>
</protein>
<dbReference type="OrthoDB" id="10253373at2759"/>
<evidence type="ECO:0000313" key="1">
    <source>
        <dbReference type="EMBL" id="KWX14735.1"/>
    </source>
</evidence>
<dbReference type="EMBL" id="JXTI01000024">
    <property type="protein sequence ID" value="KWX14735.1"/>
    <property type="molecule type" value="Genomic_DNA"/>
</dbReference>
<dbReference type="InterPro" id="IPR036322">
    <property type="entry name" value="WD40_repeat_dom_sf"/>
</dbReference>
<comment type="caution">
    <text evidence="1">The sequence shown here is derived from an EMBL/GenBank/DDBJ whole genome shotgun (WGS) entry which is preliminary data.</text>
</comment>
<dbReference type="SUPFAM" id="SSF50978">
    <property type="entry name" value="WD40 repeat-like"/>
    <property type="match status" value="1"/>
</dbReference>
<accession>A0A132NXE0</accession>
<gene>
    <name evidence="1" type="ORF">QR46_1236</name>
</gene>
<dbReference type="Proteomes" id="UP000070089">
    <property type="component" value="Unassembled WGS sequence"/>
</dbReference>
<dbReference type="VEuPathDB" id="GiardiaDB:QR46_1236"/>
<proteinExistence type="predicted"/>
<organism evidence="1 2">
    <name type="scientific">Giardia duodenalis assemblage B</name>
    <dbReference type="NCBI Taxonomy" id="1394984"/>
    <lineage>
        <taxon>Eukaryota</taxon>
        <taxon>Metamonada</taxon>
        <taxon>Diplomonadida</taxon>
        <taxon>Hexamitidae</taxon>
        <taxon>Giardiinae</taxon>
        <taxon>Giardia</taxon>
    </lineage>
</organism>
<dbReference type="AlphaFoldDB" id="A0A132NXE0"/>
<sequence length="362" mass="40692">MSIIDLEVSKAPIRSVKHNVLRSDSVFMVISYCDELAVFTVCMSNRPRRIYAHSARPDTLIEAFFVTQSELVIVMDKGRIALINYFDGEILDVCSLSVGVICCAVLYKQYLLLGVKTGGVVVVDWTQLPTHKWLPAAPSRPLLSMLCTEVKANHQNCAKPEYLCLVIFLSTSFTISVQVYTLAFDEYPNTHLQKLPIATSPTSCILHLLWLSQDLVLAALRVHKARKHFHCSIESLDLLSHLEKTILLRCVRSSKHSVSFCLRDVHPSMNAVLHRLQTESLDKWIVSCPVVASPEGPLIIFNDTSFHASLKPARKPFIASYHRSTVTSVCYYNQSFVSGDEAGHVYYHNKNAIRAKNDQEEA</sequence>
<name>A0A132NXE0_GIAIN</name>
<reference evidence="1 2" key="1">
    <citation type="journal article" date="2015" name="Mol. Biochem. Parasitol.">
        <title>Identification of polymorphic genes for use in assemblage B genotyping assays through comparative genomics of multiple assemblage B Giardia duodenalis isolates.</title>
        <authorList>
            <person name="Wielinga C."/>
            <person name="Thompson R.C."/>
            <person name="Monis P."/>
            <person name="Ryan U."/>
        </authorList>
    </citation>
    <scope>NUCLEOTIDE SEQUENCE [LARGE SCALE GENOMIC DNA]</scope>
    <source>
        <strain evidence="1 2">BAH15c1</strain>
    </source>
</reference>